<dbReference type="EMBL" id="JBJQOH010000003">
    <property type="protein sequence ID" value="KAL3692826.1"/>
    <property type="molecule type" value="Genomic_DNA"/>
</dbReference>
<proteinExistence type="inferred from homology"/>
<dbReference type="PANTHER" id="PTHR10809">
    <property type="entry name" value="VESICLE-ASSOCIATED MEMBRANE PROTEIN-ASSOCIATED PROTEIN"/>
    <property type="match status" value="1"/>
</dbReference>
<evidence type="ECO:0000256" key="6">
    <source>
        <dbReference type="SAM" id="MobiDB-lite"/>
    </source>
</evidence>
<organism evidence="8 9">
    <name type="scientific">Riccia sorocarpa</name>
    <dbReference type="NCBI Taxonomy" id="122646"/>
    <lineage>
        <taxon>Eukaryota</taxon>
        <taxon>Viridiplantae</taxon>
        <taxon>Streptophyta</taxon>
        <taxon>Embryophyta</taxon>
        <taxon>Marchantiophyta</taxon>
        <taxon>Marchantiopsida</taxon>
        <taxon>Marchantiidae</taxon>
        <taxon>Marchantiales</taxon>
        <taxon>Ricciaceae</taxon>
        <taxon>Riccia</taxon>
    </lineage>
</organism>
<accession>A0ABD3HPS1</accession>
<feature type="compositionally biased region" description="Polar residues" evidence="6">
    <location>
        <begin position="349"/>
        <end position="362"/>
    </location>
</feature>
<feature type="domain" description="MSP" evidence="7">
    <location>
        <begin position="25"/>
        <end position="145"/>
    </location>
</feature>
<dbReference type="FunFam" id="2.60.40.10:FF:000813">
    <property type="entry name" value="Vesicle-associated protein 1-1"/>
    <property type="match status" value="2"/>
</dbReference>
<dbReference type="PANTHER" id="PTHR10809:SF6">
    <property type="entry name" value="AT11025P-RELATED"/>
    <property type="match status" value="1"/>
</dbReference>
<evidence type="ECO:0000256" key="1">
    <source>
        <dbReference type="ARBA" id="ARBA00004211"/>
    </source>
</evidence>
<dbReference type="InterPro" id="IPR013783">
    <property type="entry name" value="Ig-like_fold"/>
</dbReference>
<gene>
    <name evidence="8" type="ORF">R1sor_006477</name>
</gene>
<keyword evidence="4" id="KW-1133">Transmembrane helix</keyword>
<reference evidence="8 9" key="1">
    <citation type="submission" date="2024-09" db="EMBL/GenBank/DDBJ databases">
        <title>Chromosome-scale assembly of Riccia sorocarpa.</title>
        <authorList>
            <person name="Paukszto L."/>
        </authorList>
    </citation>
    <scope>NUCLEOTIDE SEQUENCE [LARGE SCALE GENOMIC DNA]</scope>
    <source>
        <strain evidence="8">LP-2024</strain>
        <tissue evidence="8">Aerial parts of the thallus</tissue>
    </source>
</reference>
<dbReference type="Gene3D" id="2.60.40.10">
    <property type="entry name" value="Immunoglobulins"/>
    <property type="match status" value="2"/>
</dbReference>
<evidence type="ECO:0000256" key="2">
    <source>
        <dbReference type="ARBA" id="ARBA00008932"/>
    </source>
</evidence>
<keyword evidence="5" id="KW-0472">Membrane</keyword>
<dbReference type="PROSITE" id="PS50202">
    <property type="entry name" value="MSP"/>
    <property type="match status" value="2"/>
</dbReference>
<comment type="subcellular location">
    <subcellularLocation>
        <location evidence="1">Membrane</location>
        <topology evidence="1">Single-pass type IV membrane protein</topology>
    </subcellularLocation>
</comment>
<evidence type="ECO:0000313" key="8">
    <source>
        <dbReference type="EMBL" id="KAL3692826.1"/>
    </source>
</evidence>
<dbReference type="InterPro" id="IPR000535">
    <property type="entry name" value="MSP_dom"/>
</dbReference>
<dbReference type="GO" id="GO:0016020">
    <property type="term" value="C:membrane"/>
    <property type="evidence" value="ECO:0007669"/>
    <property type="project" value="UniProtKB-SubCell"/>
</dbReference>
<evidence type="ECO:0000313" key="9">
    <source>
        <dbReference type="Proteomes" id="UP001633002"/>
    </source>
</evidence>
<feature type="region of interest" description="Disordered" evidence="6">
    <location>
        <begin position="1"/>
        <end position="21"/>
    </location>
</feature>
<feature type="compositionally biased region" description="Polar residues" evidence="6">
    <location>
        <begin position="331"/>
        <end position="342"/>
    </location>
</feature>
<keyword evidence="3" id="KW-0812">Transmembrane</keyword>
<evidence type="ECO:0000256" key="3">
    <source>
        <dbReference type="ARBA" id="ARBA00022692"/>
    </source>
</evidence>
<dbReference type="InterPro" id="IPR008962">
    <property type="entry name" value="PapD-like_sf"/>
</dbReference>
<dbReference type="InterPro" id="IPR016763">
    <property type="entry name" value="VAP"/>
</dbReference>
<evidence type="ECO:0000256" key="5">
    <source>
        <dbReference type="ARBA" id="ARBA00023136"/>
    </source>
</evidence>
<name>A0ABD3HPS1_9MARC</name>
<feature type="region of interest" description="Disordered" evidence="6">
    <location>
        <begin position="325"/>
        <end position="362"/>
    </location>
</feature>
<dbReference type="Proteomes" id="UP001633002">
    <property type="component" value="Unassembled WGS sequence"/>
</dbReference>
<comment type="similarity">
    <text evidence="2">Belongs to the VAMP-associated protein (VAP) (TC 9.B.17) family.</text>
</comment>
<dbReference type="AlphaFoldDB" id="A0ABD3HPS1"/>
<evidence type="ECO:0000256" key="4">
    <source>
        <dbReference type="ARBA" id="ARBA00022989"/>
    </source>
</evidence>
<protein>
    <recommendedName>
        <fullName evidence="7">MSP domain-containing protein</fullName>
    </recommendedName>
</protein>
<keyword evidence="9" id="KW-1185">Reference proteome</keyword>
<feature type="domain" description="MSP" evidence="7">
    <location>
        <begin position="192"/>
        <end position="324"/>
    </location>
</feature>
<dbReference type="SUPFAM" id="SSF49354">
    <property type="entry name" value="PapD-like"/>
    <property type="match status" value="2"/>
</dbReference>
<dbReference type="GO" id="GO:0005783">
    <property type="term" value="C:endoplasmic reticulum"/>
    <property type="evidence" value="ECO:0007669"/>
    <property type="project" value="UniProtKB-ARBA"/>
</dbReference>
<sequence length="362" mass="40008">MGMLASRPMRGGRIANSDTEGKSELLSIQPGELKFPFQLKKHISCSVRIRNETVNYVAFKVKTTAPTNYCVRPVSGVLLPYQKLNIKVTKRAQNEAPPDMHCKDKFLIQSVIAESGTTTKDITSELFEKRAGTRVAETKLRVSYVTPPQPAASITESRSQSTYCSDAWSKASFLSTDNTVTEKIGATDGERHRSIVQTRELEFPCTLLSDPRVSFIELGKQLSCPLRLVNTTNNCVAYKVKATVPNKYAVRPNMGLLPPRSSHNINVRMQAQSEAPRNMQCADKFLVQSTVVPYVMTPEDVTSKMFNDKTGKGIAETKLRVSLIAPVSPQPDRSISESSPTSYHDPDDTATSFVSTSAPVRR</sequence>
<dbReference type="Pfam" id="PF00635">
    <property type="entry name" value="Motile_Sperm"/>
    <property type="match status" value="2"/>
</dbReference>
<evidence type="ECO:0000259" key="7">
    <source>
        <dbReference type="PROSITE" id="PS50202"/>
    </source>
</evidence>
<comment type="caution">
    <text evidence="8">The sequence shown here is derived from an EMBL/GenBank/DDBJ whole genome shotgun (WGS) entry which is preliminary data.</text>
</comment>